<feature type="binding site" evidence="14">
    <location>
        <position position="221"/>
    </location>
    <ligand>
        <name>ATP</name>
        <dbReference type="ChEBI" id="CHEBI:30616"/>
    </ligand>
</feature>
<evidence type="ECO:0000256" key="8">
    <source>
        <dbReference type="ARBA" id="ARBA00022777"/>
    </source>
</evidence>
<reference evidence="17" key="1">
    <citation type="journal article" date="2021" name="Front. Plant Sci.">
        <title>Chromosome-Scale Genome Assembly for Chinese Sour Jujube and Insights Into Its Genome Evolution and Domestication Signature.</title>
        <authorList>
            <person name="Shen L.-Y."/>
            <person name="Luo H."/>
            <person name="Wang X.-L."/>
            <person name="Wang X.-M."/>
            <person name="Qiu X.-J."/>
            <person name="Liu H."/>
            <person name="Zhou S.-S."/>
            <person name="Jia K.-H."/>
            <person name="Nie S."/>
            <person name="Bao Y.-T."/>
            <person name="Zhang R.-G."/>
            <person name="Yun Q.-Z."/>
            <person name="Chai Y.-H."/>
            <person name="Lu J.-Y."/>
            <person name="Li Y."/>
            <person name="Zhao S.-W."/>
            <person name="Mao J.-F."/>
            <person name="Jia S.-G."/>
            <person name="Mao Y.-M."/>
        </authorList>
    </citation>
    <scope>NUCLEOTIDE SEQUENCE</scope>
    <source>
        <strain evidence="17">AT0</strain>
        <tissue evidence="17">Leaf</tissue>
    </source>
</reference>
<feature type="transmembrane region" description="Helical" evidence="15">
    <location>
        <begin position="54"/>
        <end position="77"/>
    </location>
</feature>
<evidence type="ECO:0000313" key="18">
    <source>
        <dbReference type="Proteomes" id="UP000813462"/>
    </source>
</evidence>
<evidence type="ECO:0000256" key="2">
    <source>
        <dbReference type="ARBA" id="ARBA00012513"/>
    </source>
</evidence>
<keyword evidence="11 15" id="KW-0472">Membrane</keyword>
<dbReference type="EC" id="2.7.11.1" evidence="2"/>
<comment type="subcellular location">
    <subcellularLocation>
        <location evidence="1">Cell membrane</location>
        <topology evidence="1">Single-pass membrane protein</topology>
    </subcellularLocation>
</comment>
<dbReference type="InterPro" id="IPR011009">
    <property type="entry name" value="Kinase-like_dom_sf"/>
</dbReference>
<dbReference type="PROSITE" id="PS50011">
    <property type="entry name" value="PROTEIN_KINASE_DOM"/>
    <property type="match status" value="1"/>
</dbReference>
<dbReference type="InterPro" id="IPR008271">
    <property type="entry name" value="Ser/Thr_kinase_AS"/>
</dbReference>
<evidence type="ECO:0000256" key="13">
    <source>
        <dbReference type="ARBA" id="ARBA00048679"/>
    </source>
</evidence>
<dbReference type="GO" id="GO:0005886">
    <property type="term" value="C:plasma membrane"/>
    <property type="evidence" value="ECO:0007669"/>
    <property type="project" value="UniProtKB-SubCell"/>
</dbReference>
<dbReference type="Gene3D" id="1.10.510.10">
    <property type="entry name" value="Transferase(Phosphotransferase) domain 1"/>
    <property type="match status" value="1"/>
</dbReference>
<dbReference type="InterPro" id="IPR017441">
    <property type="entry name" value="Protein_kinase_ATP_BS"/>
</dbReference>
<dbReference type="GO" id="GO:0004674">
    <property type="term" value="F:protein serine/threonine kinase activity"/>
    <property type="evidence" value="ECO:0007669"/>
    <property type="project" value="UniProtKB-KW"/>
</dbReference>
<keyword evidence="8" id="KW-0418">Kinase</keyword>
<dbReference type="FunFam" id="3.30.200.20:FF:000542">
    <property type="entry name" value="Receptor-like serine/threonine-protein kinase At4g25390"/>
    <property type="match status" value="1"/>
</dbReference>
<dbReference type="PROSITE" id="PS00108">
    <property type="entry name" value="PROTEIN_KINASE_ST"/>
    <property type="match status" value="1"/>
</dbReference>
<dbReference type="AlphaFoldDB" id="A0A978W5P8"/>
<name>A0A978W5P8_ZIZJJ</name>
<dbReference type="InterPro" id="IPR001245">
    <property type="entry name" value="Ser-Thr/Tyr_kinase_cat_dom"/>
</dbReference>
<evidence type="ECO:0000256" key="11">
    <source>
        <dbReference type="ARBA" id="ARBA00023136"/>
    </source>
</evidence>
<evidence type="ECO:0000256" key="5">
    <source>
        <dbReference type="ARBA" id="ARBA00022679"/>
    </source>
</evidence>
<dbReference type="Pfam" id="PF07714">
    <property type="entry name" value="PK_Tyr_Ser-Thr"/>
    <property type="match status" value="1"/>
</dbReference>
<gene>
    <name evidence="17" type="ORF">FEM48_Zijuj01G0293200</name>
</gene>
<keyword evidence="9 14" id="KW-0067">ATP-binding</keyword>
<dbReference type="InterPro" id="IPR000719">
    <property type="entry name" value="Prot_kinase_dom"/>
</dbReference>
<keyword evidence="7 14" id="KW-0547">Nucleotide-binding</keyword>
<evidence type="ECO:0000256" key="14">
    <source>
        <dbReference type="PROSITE-ProRule" id="PRU10141"/>
    </source>
</evidence>
<keyword evidence="3" id="KW-1003">Cell membrane</keyword>
<comment type="catalytic activity">
    <reaction evidence="12">
        <text>L-threonyl-[protein] + ATP = O-phospho-L-threonyl-[protein] + ADP + H(+)</text>
        <dbReference type="Rhea" id="RHEA:46608"/>
        <dbReference type="Rhea" id="RHEA-COMP:11060"/>
        <dbReference type="Rhea" id="RHEA-COMP:11605"/>
        <dbReference type="ChEBI" id="CHEBI:15378"/>
        <dbReference type="ChEBI" id="CHEBI:30013"/>
        <dbReference type="ChEBI" id="CHEBI:30616"/>
        <dbReference type="ChEBI" id="CHEBI:61977"/>
        <dbReference type="ChEBI" id="CHEBI:456216"/>
        <dbReference type="EC" id="2.7.11.1"/>
    </reaction>
</comment>
<evidence type="ECO:0000256" key="3">
    <source>
        <dbReference type="ARBA" id="ARBA00022475"/>
    </source>
</evidence>
<dbReference type="PROSITE" id="PS00107">
    <property type="entry name" value="PROTEIN_KINASE_ATP"/>
    <property type="match status" value="1"/>
</dbReference>
<dbReference type="Gene3D" id="3.30.200.20">
    <property type="entry name" value="Phosphorylase Kinase, domain 1"/>
    <property type="match status" value="1"/>
</dbReference>
<dbReference type="GO" id="GO:0005524">
    <property type="term" value="F:ATP binding"/>
    <property type="evidence" value="ECO:0007669"/>
    <property type="project" value="UniProtKB-UniRule"/>
</dbReference>
<dbReference type="PANTHER" id="PTHR47982:SF33">
    <property type="entry name" value="PROLINE-RICH RECEPTOR-LIKE PROTEIN KINASE PERK15"/>
    <property type="match status" value="1"/>
</dbReference>
<comment type="caution">
    <text evidence="17">The sequence shown here is derived from an EMBL/GenBank/DDBJ whole genome shotgun (WGS) entry which is preliminary data.</text>
</comment>
<keyword evidence="5" id="KW-0808">Transferase</keyword>
<keyword evidence="6 15" id="KW-0812">Transmembrane</keyword>
<keyword evidence="4" id="KW-0723">Serine/threonine-protein kinase</keyword>
<dbReference type="SUPFAM" id="SSF56112">
    <property type="entry name" value="Protein kinase-like (PK-like)"/>
    <property type="match status" value="1"/>
</dbReference>
<accession>A0A978W5P8</accession>
<evidence type="ECO:0000256" key="6">
    <source>
        <dbReference type="ARBA" id="ARBA00022692"/>
    </source>
</evidence>
<dbReference type="PANTHER" id="PTHR47982">
    <property type="entry name" value="PROLINE-RICH RECEPTOR-LIKE PROTEIN KINASE PERK4"/>
    <property type="match status" value="1"/>
</dbReference>
<proteinExistence type="predicted"/>
<dbReference type="FunFam" id="1.10.510.10:FF:000173">
    <property type="entry name" value="proline-rich receptor-like protein kinase PERK8"/>
    <property type="match status" value="1"/>
</dbReference>
<evidence type="ECO:0000256" key="15">
    <source>
        <dbReference type="SAM" id="Phobius"/>
    </source>
</evidence>
<dbReference type="EMBL" id="JAEACU010000001">
    <property type="protein sequence ID" value="KAH7547282.1"/>
    <property type="molecule type" value="Genomic_DNA"/>
</dbReference>
<evidence type="ECO:0000256" key="9">
    <source>
        <dbReference type="ARBA" id="ARBA00022840"/>
    </source>
</evidence>
<evidence type="ECO:0000259" key="16">
    <source>
        <dbReference type="PROSITE" id="PS50011"/>
    </source>
</evidence>
<evidence type="ECO:0000256" key="1">
    <source>
        <dbReference type="ARBA" id="ARBA00004162"/>
    </source>
</evidence>
<comment type="catalytic activity">
    <reaction evidence="13">
        <text>L-seryl-[protein] + ATP = O-phospho-L-seryl-[protein] + ADP + H(+)</text>
        <dbReference type="Rhea" id="RHEA:17989"/>
        <dbReference type="Rhea" id="RHEA-COMP:9863"/>
        <dbReference type="Rhea" id="RHEA-COMP:11604"/>
        <dbReference type="ChEBI" id="CHEBI:15378"/>
        <dbReference type="ChEBI" id="CHEBI:29999"/>
        <dbReference type="ChEBI" id="CHEBI:30616"/>
        <dbReference type="ChEBI" id="CHEBI:83421"/>
        <dbReference type="ChEBI" id="CHEBI:456216"/>
        <dbReference type="EC" id="2.7.11.1"/>
    </reaction>
</comment>
<evidence type="ECO:0000313" key="17">
    <source>
        <dbReference type="EMBL" id="KAH7547282.1"/>
    </source>
</evidence>
<dbReference type="Proteomes" id="UP000813462">
    <property type="component" value="Unassembled WGS sequence"/>
</dbReference>
<sequence>MSISSPPAPAPCSESWSPCPFSVDGPAIRRSLTLRSALPPSRPPSSPASPLERLAGLVVGFGGGGLICVVGIVILLLHWTRRTTMNTEDRLGKPHADGEPPVQSQCEQEEKKMRKNHGHIENGTDTDGNIQLLAAHPAGESSANRIQQVQKAVPRLGLNASVSSSMSVSYAFERPHPAGIFTYEELEMATNDFSPDNLLGQGGFGFVYKGVLPNGTAVAIKQLKAGSVQGEPEFWAEVEVVGRVHHRHLVSLVGYCVSSDQRLLVYEFVPNNTLEFQLHDKSNIAGNGRPTMNWPTRMKIALGSARGLAYLHEDCQPKIIHRDIKAANILLEHNFEAKVADFGLAKFCPDPDTHVLTRIMGTVGYIAPEFVRTGKLTYKSDVYSFGVVLLELISGRRAISKDQPNHNIVNWARALLPQALEKSYFNDLVDPMLQNDYNLSEMARMVACAVACVCHSDPHRPRMGQIVRALEGNIPLSDLFDGVTPGQSSIQHGIGGNSQYKEELTKYQKLAPIESIDERSGPCNDLGQQSCILVDEGEQTRLMGLMPTISQPSSFLVPH</sequence>
<protein>
    <recommendedName>
        <fullName evidence="2">non-specific serine/threonine protein kinase</fullName>
        <ecNumber evidence="2">2.7.11.1</ecNumber>
    </recommendedName>
</protein>
<dbReference type="InterPro" id="IPR047117">
    <property type="entry name" value="PERK1-13-like"/>
</dbReference>
<organism evidence="17 18">
    <name type="scientific">Ziziphus jujuba var. spinosa</name>
    <dbReference type="NCBI Taxonomy" id="714518"/>
    <lineage>
        <taxon>Eukaryota</taxon>
        <taxon>Viridiplantae</taxon>
        <taxon>Streptophyta</taxon>
        <taxon>Embryophyta</taxon>
        <taxon>Tracheophyta</taxon>
        <taxon>Spermatophyta</taxon>
        <taxon>Magnoliopsida</taxon>
        <taxon>eudicotyledons</taxon>
        <taxon>Gunneridae</taxon>
        <taxon>Pentapetalae</taxon>
        <taxon>rosids</taxon>
        <taxon>fabids</taxon>
        <taxon>Rosales</taxon>
        <taxon>Rhamnaceae</taxon>
        <taxon>Paliureae</taxon>
        <taxon>Ziziphus</taxon>
    </lineage>
</organism>
<dbReference type="SMART" id="SM00220">
    <property type="entry name" value="S_TKc"/>
    <property type="match status" value="1"/>
</dbReference>
<evidence type="ECO:0000256" key="10">
    <source>
        <dbReference type="ARBA" id="ARBA00022989"/>
    </source>
</evidence>
<evidence type="ECO:0000256" key="4">
    <source>
        <dbReference type="ARBA" id="ARBA00022527"/>
    </source>
</evidence>
<feature type="domain" description="Protein kinase" evidence="16">
    <location>
        <begin position="193"/>
        <end position="463"/>
    </location>
</feature>
<evidence type="ECO:0000256" key="12">
    <source>
        <dbReference type="ARBA" id="ARBA00047899"/>
    </source>
</evidence>
<evidence type="ECO:0000256" key="7">
    <source>
        <dbReference type="ARBA" id="ARBA00022741"/>
    </source>
</evidence>
<keyword evidence="10 15" id="KW-1133">Transmembrane helix</keyword>